<dbReference type="Gene3D" id="1.10.150.130">
    <property type="match status" value="1"/>
</dbReference>
<dbReference type="AlphaFoldDB" id="A0AAP1EVT7"/>
<dbReference type="GO" id="GO:0015074">
    <property type="term" value="P:DNA integration"/>
    <property type="evidence" value="ECO:0007669"/>
    <property type="project" value="UniProtKB-KW"/>
</dbReference>
<dbReference type="Proteomes" id="UP000036790">
    <property type="component" value="Unassembled WGS sequence"/>
</dbReference>
<keyword evidence="2" id="KW-0229">DNA integration</keyword>
<evidence type="ECO:0000256" key="1">
    <source>
        <dbReference type="ARBA" id="ARBA00008857"/>
    </source>
</evidence>
<dbReference type="InterPro" id="IPR053876">
    <property type="entry name" value="Phage_int_M"/>
</dbReference>
<dbReference type="Gene3D" id="3.30.160.390">
    <property type="entry name" value="Integrase, DNA-binding domain"/>
    <property type="match status" value="1"/>
</dbReference>
<dbReference type="PANTHER" id="PTHR30629:SF2">
    <property type="entry name" value="PROPHAGE INTEGRASE INTS-RELATED"/>
    <property type="match status" value="1"/>
</dbReference>
<dbReference type="InterPro" id="IPR011010">
    <property type="entry name" value="DNA_brk_join_enz"/>
</dbReference>
<evidence type="ECO:0000256" key="3">
    <source>
        <dbReference type="ARBA" id="ARBA00023125"/>
    </source>
</evidence>
<dbReference type="Pfam" id="PF00589">
    <property type="entry name" value="Phage_integrase"/>
    <property type="match status" value="1"/>
</dbReference>
<organism evidence="8 9">
    <name type="scientific">Xanthomonas oryzae</name>
    <dbReference type="NCBI Taxonomy" id="347"/>
    <lineage>
        <taxon>Bacteria</taxon>
        <taxon>Pseudomonadati</taxon>
        <taxon>Pseudomonadota</taxon>
        <taxon>Gammaproteobacteria</taxon>
        <taxon>Lysobacterales</taxon>
        <taxon>Lysobacteraceae</taxon>
        <taxon>Xanthomonas</taxon>
    </lineage>
</organism>
<proteinExistence type="inferred from homology"/>
<dbReference type="InterPro" id="IPR050808">
    <property type="entry name" value="Phage_Integrase"/>
</dbReference>
<evidence type="ECO:0000313" key="8">
    <source>
        <dbReference type="EMBL" id="KOR40176.1"/>
    </source>
</evidence>
<comment type="caution">
    <text evidence="8">The sequence shown here is derived from an EMBL/GenBank/DDBJ whole genome shotgun (WGS) entry which is preliminary data.</text>
</comment>
<keyword evidence="4" id="KW-0233">DNA recombination</keyword>
<evidence type="ECO:0000256" key="2">
    <source>
        <dbReference type="ARBA" id="ARBA00022908"/>
    </source>
</evidence>
<reference evidence="8 9" key="1">
    <citation type="submission" date="2015-07" db="EMBL/GenBank/DDBJ databases">
        <authorList>
            <consortium name="Consortium for Microbial Forensics and Genomics (microFORGE)"/>
            <person name="Knight B.M."/>
            <person name="Roberts D.P."/>
            <person name="Lin D."/>
            <person name="Hari K."/>
            <person name="Fletcher J."/>
            <person name="Melcher U."/>
            <person name="Blagden T."/>
            <person name="Winegar R.A."/>
        </authorList>
    </citation>
    <scope>NUCLEOTIDE SEQUENCE [LARGE SCALE GENOMIC DNA]</scope>
    <source>
        <strain evidence="8 9">X11-5A</strain>
    </source>
</reference>
<evidence type="ECO:0000256" key="5">
    <source>
        <dbReference type="PROSITE-ProRule" id="PRU01248"/>
    </source>
</evidence>
<evidence type="ECO:0000313" key="9">
    <source>
        <dbReference type="Proteomes" id="UP000036790"/>
    </source>
</evidence>
<dbReference type="InterPro" id="IPR038488">
    <property type="entry name" value="Integrase_DNA-bd_sf"/>
</dbReference>
<reference evidence="8 9" key="2">
    <citation type="submission" date="2015-09" db="EMBL/GenBank/DDBJ databases">
        <title>Draft genome sequence of Xanthomonas oryzae pv. USA str. X11-5A.</title>
        <authorList>
            <person name="Knight B.M."/>
            <person name="Roberts D.P."/>
            <person name="Lin D."/>
            <person name="Hari K."/>
            <person name="Fletcher J."/>
            <person name="Melcher U."/>
            <person name="Blagden T."/>
            <person name="Winegar R.A."/>
        </authorList>
    </citation>
    <scope>NUCLEOTIDE SEQUENCE [LARGE SCALE GENOMIC DNA]</scope>
    <source>
        <strain evidence="8 9">X11-5A</strain>
    </source>
</reference>
<dbReference type="Pfam" id="PF22022">
    <property type="entry name" value="Phage_int_M"/>
    <property type="match status" value="1"/>
</dbReference>
<dbReference type="InterPro" id="IPR010998">
    <property type="entry name" value="Integrase_recombinase_N"/>
</dbReference>
<comment type="similarity">
    <text evidence="1">Belongs to the 'phage' integrase family.</text>
</comment>
<evidence type="ECO:0000259" key="7">
    <source>
        <dbReference type="PROSITE" id="PS51900"/>
    </source>
</evidence>
<dbReference type="CDD" id="cd00801">
    <property type="entry name" value="INT_P4_C"/>
    <property type="match status" value="1"/>
</dbReference>
<dbReference type="SUPFAM" id="SSF56349">
    <property type="entry name" value="DNA breaking-rejoining enzymes"/>
    <property type="match status" value="1"/>
</dbReference>
<dbReference type="InterPro" id="IPR013762">
    <property type="entry name" value="Integrase-like_cat_sf"/>
</dbReference>
<dbReference type="InterPro" id="IPR044068">
    <property type="entry name" value="CB"/>
</dbReference>
<keyword evidence="3 5" id="KW-0238">DNA-binding</keyword>
<evidence type="ECO:0000256" key="4">
    <source>
        <dbReference type="ARBA" id="ARBA00023172"/>
    </source>
</evidence>
<protein>
    <submittedName>
        <fullName evidence="8">Integrase</fullName>
    </submittedName>
</protein>
<dbReference type="GO" id="GO:0006310">
    <property type="term" value="P:DNA recombination"/>
    <property type="evidence" value="ECO:0007669"/>
    <property type="project" value="UniProtKB-KW"/>
</dbReference>
<dbReference type="Pfam" id="PF13356">
    <property type="entry name" value="Arm-DNA-bind_3"/>
    <property type="match status" value="1"/>
</dbReference>
<gene>
    <name evidence="8" type="ORF">ADT25_20155</name>
</gene>
<dbReference type="PROSITE" id="PS51900">
    <property type="entry name" value="CB"/>
    <property type="match status" value="1"/>
</dbReference>
<sequence>MPLTDTAIRKAKPTATPQKLRDGNGLYLLLRPDGARWWRYDYRRPVTGKRNTLSFGTYPEVGLSDARERLVEARRLLAAKIDPGEQRKAVKAAGEAAAANSFEVVAREWFAKQQKDWSTQYADKIIRRLQSDIFPWIGSSPIAAITAPELLKHLERIEQRGAIETAHRALQTCGAVFRYAVRTGRAEADPTGALKGALTPWRSMPFAAATTSEEATTVLRKIDISTSRPVVRSALRLAPLLFARPGELVRMRWTELDLDARQWRYFVTKTKRTHIATLSTQAVEILRDLQPLTGRGEFVFPGGRDPRKHMSGNAILVAARRCGIEKDESTIHGFRHMASTLLNEMGYWNPDAIEAALTHKMPGVRGIYNQAQYLEERRKMMQAWADYLDTLKADATNKVVPFKQRLAHKHALN</sequence>
<dbReference type="InterPro" id="IPR025166">
    <property type="entry name" value="Integrase_DNA_bind_dom"/>
</dbReference>
<name>A0AAP1EVT7_9XANT</name>
<dbReference type="GO" id="GO:0003677">
    <property type="term" value="F:DNA binding"/>
    <property type="evidence" value="ECO:0007669"/>
    <property type="project" value="UniProtKB-UniRule"/>
</dbReference>
<dbReference type="Gene3D" id="1.10.443.10">
    <property type="entry name" value="Intergrase catalytic core"/>
    <property type="match status" value="1"/>
</dbReference>
<dbReference type="RefSeq" id="WP_029217568.1">
    <property type="nucleotide sequence ID" value="NZ_CP036251.1"/>
</dbReference>
<feature type="domain" description="Tyr recombinase" evidence="6">
    <location>
        <begin position="205"/>
        <end position="382"/>
    </location>
</feature>
<dbReference type="PROSITE" id="PS51898">
    <property type="entry name" value="TYR_RECOMBINASE"/>
    <property type="match status" value="1"/>
</dbReference>
<dbReference type="EMBL" id="LHUJ01000338">
    <property type="protein sequence ID" value="KOR40176.1"/>
    <property type="molecule type" value="Genomic_DNA"/>
</dbReference>
<evidence type="ECO:0000259" key="6">
    <source>
        <dbReference type="PROSITE" id="PS51898"/>
    </source>
</evidence>
<accession>A0AAP1EVT7</accession>
<feature type="domain" description="Core-binding (CB)" evidence="7">
    <location>
        <begin position="100"/>
        <end position="181"/>
    </location>
</feature>
<dbReference type="PANTHER" id="PTHR30629">
    <property type="entry name" value="PROPHAGE INTEGRASE"/>
    <property type="match status" value="1"/>
</dbReference>
<dbReference type="InterPro" id="IPR002104">
    <property type="entry name" value="Integrase_catalytic"/>
</dbReference>